<reference evidence="2 3" key="1">
    <citation type="submission" date="2014-04" db="EMBL/GenBank/DDBJ databases">
        <authorList>
            <consortium name="DOE Joint Genome Institute"/>
            <person name="Kuo A."/>
            <person name="Kohler A."/>
            <person name="Nagy L.G."/>
            <person name="Floudas D."/>
            <person name="Copeland A."/>
            <person name="Barry K.W."/>
            <person name="Cichocki N."/>
            <person name="Veneault-Fourrey C."/>
            <person name="LaButti K."/>
            <person name="Lindquist E.A."/>
            <person name="Lipzen A."/>
            <person name="Lundell T."/>
            <person name="Morin E."/>
            <person name="Murat C."/>
            <person name="Sun H."/>
            <person name="Tunlid A."/>
            <person name="Henrissat B."/>
            <person name="Grigoriev I.V."/>
            <person name="Hibbett D.S."/>
            <person name="Martin F."/>
            <person name="Nordberg H.P."/>
            <person name="Cantor M.N."/>
            <person name="Hua S.X."/>
        </authorList>
    </citation>
    <scope>NUCLEOTIDE SEQUENCE [LARGE SCALE GENOMIC DNA]</scope>
    <source>
        <strain evidence="2 3">Foug A</strain>
    </source>
</reference>
<reference evidence="3" key="2">
    <citation type="submission" date="2015-01" db="EMBL/GenBank/DDBJ databases">
        <title>Evolutionary Origins and Diversification of the Mycorrhizal Mutualists.</title>
        <authorList>
            <consortium name="DOE Joint Genome Institute"/>
            <consortium name="Mycorrhizal Genomics Consortium"/>
            <person name="Kohler A."/>
            <person name="Kuo A."/>
            <person name="Nagy L.G."/>
            <person name="Floudas D."/>
            <person name="Copeland A."/>
            <person name="Barry K.W."/>
            <person name="Cichocki N."/>
            <person name="Veneault-Fourrey C."/>
            <person name="LaButti K."/>
            <person name="Lindquist E.A."/>
            <person name="Lipzen A."/>
            <person name="Lundell T."/>
            <person name="Morin E."/>
            <person name="Murat C."/>
            <person name="Riley R."/>
            <person name="Ohm R."/>
            <person name="Sun H."/>
            <person name="Tunlid A."/>
            <person name="Henrissat B."/>
            <person name="Grigoriev I.V."/>
            <person name="Hibbett D.S."/>
            <person name="Martin F."/>
        </authorList>
    </citation>
    <scope>NUCLEOTIDE SEQUENCE [LARGE SCALE GENOMIC DNA]</scope>
    <source>
        <strain evidence="3">Foug A</strain>
    </source>
</reference>
<sequence length="131" mass="14977">MIDRSFKRMQHNQAQPVNQCAQHTTYCSENIWLKYFGKRTRSTGNPAVRTNADRGSPRRSSGRRVGLQFHPGRDKDIKEMVGDIANLGVEGRVDERNILGFLHVEWVLRGHYAEDSESDIILHANTMAAQR</sequence>
<dbReference type="AlphaFoldDB" id="A0A0C3ECI3"/>
<dbReference type="EMBL" id="KN822004">
    <property type="protein sequence ID" value="KIM70425.1"/>
    <property type="molecule type" value="Genomic_DNA"/>
</dbReference>
<organism evidence="2 3">
    <name type="scientific">Scleroderma citrinum Foug A</name>
    <dbReference type="NCBI Taxonomy" id="1036808"/>
    <lineage>
        <taxon>Eukaryota</taxon>
        <taxon>Fungi</taxon>
        <taxon>Dikarya</taxon>
        <taxon>Basidiomycota</taxon>
        <taxon>Agaricomycotina</taxon>
        <taxon>Agaricomycetes</taxon>
        <taxon>Agaricomycetidae</taxon>
        <taxon>Boletales</taxon>
        <taxon>Sclerodermatineae</taxon>
        <taxon>Sclerodermataceae</taxon>
        <taxon>Scleroderma</taxon>
    </lineage>
</organism>
<evidence type="ECO:0000256" key="1">
    <source>
        <dbReference type="SAM" id="MobiDB-lite"/>
    </source>
</evidence>
<dbReference type="Proteomes" id="UP000053989">
    <property type="component" value="Unassembled WGS sequence"/>
</dbReference>
<evidence type="ECO:0000313" key="2">
    <source>
        <dbReference type="EMBL" id="KIM70425.1"/>
    </source>
</evidence>
<protein>
    <submittedName>
        <fullName evidence="2">Uncharacterized protein</fullName>
    </submittedName>
</protein>
<proteinExistence type="predicted"/>
<evidence type="ECO:0000313" key="3">
    <source>
        <dbReference type="Proteomes" id="UP000053989"/>
    </source>
</evidence>
<name>A0A0C3ECI3_9AGAM</name>
<dbReference type="HOGENOM" id="CLU_1928812_0_0_1"/>
<keyword evidence="3" id="KW-1185">Reference proteome</keyword>
<dbReference type="InParanoid" id="A0A0C3ECI3"/>
<accession>A0A0C3ECI3</accession>
<feature type="region of interest" description="Disordered" evidence="1">
    <location>
        <begin position="43"/>
        <end position="70"/>
    </location>
</feature>
<gene>
    <name evidence="2" type="ORF">SCLCIDRAFT_6159</name>
</gene>